<evidence type="ECO:0000259" key="1">
    <source>
        <dbReference type="Pfam" id="PF04264"/>
    </source>
</evidence>
<dbReference type="InterPro" id="IPR007372">
    <property type="entry name" value="Lipid/polyisoprenoid-bd_YceI"/>
</dbReference>
<dbReference type="InterPro" id="IPR036761">
    <property type="entry name" value="TTHA0802/YceI-like_sf"/>
</dbReference>
<dbReference type="AlphaFoldDB" id="A0A9D7HN34"/>
<organism evidence="2 3">
    <name type="scientific">Candidatus Methylophosphatis roskildensis</name>
    <dbReference type="NCBI Taxonomy" id="2899263"/>
    <lineage>
        <taxon>Bacteria</taxon>
        <taxon>Pseudomonadati</taxon>
        <taxon>Pseudomonadota</taxon>
        <taxon>Betaproteobacteria</taxon>
        <taxon>Nitrosomonadales</taxon>
        <taxon>Sterolibacteriaceae</taxon>
        <taxon>Candidatus Methylophosphatis</taxon>
    </lineage>
</organism>
<reference evidence="2" key="1">
    <citation type="submission" date="2020-10" db="EMBL/GenBank/DDBJ databases">
        <title>Connecting structure to function with the recovery of over 1000 high-quality activated sludge metagenome-assembled genomes encoding full-length rRNA genes using long-read sequencing.</title>
        <authorList>
            <person name="Singleton C.M."/>
            <person name="Petriglieri F."/>
            <person name="Kristensen J.M."/>
            <person name="Kirkegaard R.H."/>
            <person name="Michaelsen T.Y."/>
            <person name="Andersen M.H."/>
            <person name="Karst S.M."/>
            <person name="Dueholm M.S."/>
            <person name="Nielsen P.H."/>
            <person name="Albertsen M."/>
        </authorList>
    </citation>
    <scope>NUCLEOTIDE SEQUENCE</scope>
    <source>
        <strain evidence="2">Bjer_18-Q3-R1-45_BAT3C.347</strain>
    </source>
</reference>
<dbReference type="EMBL" id="JADJEV010000004">
    <property type="protein sequence ID" value="MBK6974739.1"/>
    <property type="molecule type" value="Genomic_DNA"/>
</dbReference>
<sequence length="99" mass="10864">MMGSKVLDAAPFPEIEIRTVDVIGPSWAPDVTLRIRLKGVERDMTVPVAIQYANNRLEAITVFEVKQTDFGISPLSILGGALQVADAIRVRMRIVAEKS</sequence>
<dbReference type="Pfam" id="PF04264">
    <property type="entry name" value="YceI"/>
    <property type="match status" value="1"/>
</dbReference>
<dbReference type="SUPFAM" id="SSF101874">
    <property type="entry name" value="YceI-like"/>
    <property type="match status" value="1"/>
</dbReference>
<dbReference type="Proteomes" id="UP000807785">
    <property type="component" value="Unassembled WGS sequence"/>
</dbReference>
<comment type="caution">
    <text evidence="2">The sequence shown here is derived from an EMBL/GenBank/DDBJ whole genome shotgun (WGS) entry which is preliminary data.</text>
</comment>
<accession>A0A9D7HN34</accession>
<proteinExistence type="predicted"/>
<name>A0A9D7HN34_9PROT</name>
<evidence type="ECO:0000313" key="3">
    <source>
        <dbReference type="Proteomes" id="UP000807785"/>
    </source>
</evidence>
<evidence type="ECO:0000313" key="2">
    <source>
        <dbReference type="EMBL" id="MBK6974739.1"/>
    </source>
</evidence>
<feature type="domain" description="Lipid/polyisoprenoid-binding YceI-like" evidence="1">
    <location>
        <begin position="3"/>
        <end position="96"/>
    </location>
</feature>
<dbReference type="Gene3D" id="2.40.128.110">
    <property type="entry name" value="Lipid/polyisoprenoid-binding, YceI-like"/>
    <property type="match status" value="1"/>
</dbReference>
<gene>
    <name evidence="2" type="ORF">IPH26_17985</name>
</gene>
<protein>
    <submittedName>
        <fullName evidence="2">YceI family protein</fullName>
    </submittedName>
</protein>